<organism evidence="2 3">
    <name type="scientific">Portunus trituberculatus</name>
    <name type="common">Swimming crab</name>
    <name type="synonym">Neptunus trituberculatus</name>
    <dbReference type="NCBI Taxonomy" id="210409"/>
    <lineage>
        <taxon>Eukaryota</taxon>
        <taxon>Metazoa</taxon>
        <taxon>Ecdysozoa</taxon>
        <taxon>Arthropoda</taxon>
        <taxon>Crustacea</taxon>
        <taxon>Multicrustacea</taxon>
        <taxon>Malacostraca</taxon>
        <taxon>Eumalacostraca</taxon>
        <taxon>Eucarida</taxon>
        <taxon>Decapoda</taxon>
        <taxon>Pleocyemata</taxon>
        <taxon>Brachyura</taxon>
        <taxon>Eubrachyura</taxon>
        <taxon>Portunoidea</taxon>
        <taxon>Portunidae</taxon>
        <taxon>Portuninae</taxon>
        <taxon>Portunus</taxon>
    </lineage>
</organism>
<name>A0A5B7GLH7_PORTR</name>
<evidence type="ECO:0000313" key="3">
    <source>
        <dbReference type="Proteomes" id="UP000324222"/>
    </source>
</evidence>
<keyword evidence="3" id="KW-1185">Reference proteome</keyword>
<gene>
    <name evidence="2" type="ORF">E2C01_052271</name>
</gene>
<accession>A0A5B7GLH7</accession>
<evidence type="ECO:0000313" key="2">
    <source>
        <dbReference type="EMBL" id="MPC58275.1"/>
    </source>
</evidence>
<comment type="caution">
    <text evidence="2">The sequence shown here is derived from an EMBL/GenBank/DDBJ whole genome shotgun (WGS) entry which is preliminary data.</text>
</comment>
<reference evidence="2 3" key="1">
    <citation type="submission" date="2019-05" db="EMBL/GenBank/DDBJ databases">
        <title>Another draft genome of Portunus trituberculatus and its Hox gene families provides insights of decapod evolution.</title>
        <authorList>
            <person name="Jeong J.-H."/>
            <person name="Song I."/>
            <person name="Kim S."/>
            <person name="Choi T."/>
            <person name="Kim D."/>
            <person name="Ryu S."/>
            <person name="Kim W."/>
        </authorList>
    </citation>
    <scope>NUCLEOTIDE SEQUENCE [LARGE SCALE GENOMIC DNA]</scope>
    <source>
        <tissue evidence="2">Muscle</tissue>
    </source>
</reference>
<dbReference type="AlphaFoldDB" id="A0A5B7GLH7"/>
<dbReference type="EMBL" id="VSRR010015520">
    <property type="protein sequence ID" value="MPC58275.1"/>
    <property type="molecule type" value="Genomic_DNA"/>
</dbReference>
<protein>
    <submittedName>
        <fullName evidence="2">Uncharacterized protein</fullName>
    </submittedName>
</protein>
<feature type="region of interest" description="Disordered" evidence="1">
    <location>
        <begin position="1"/>
        <end position="39"/>
    </location>
</feature>
<proteinExistence type="predicted"/>
<evidence type="ECO:0000256" key="1">
    <source>
        <dbReference type="SAM" id="MobiDB-lite"/>
    </source>
</evidence>
<dbReference type="Proteomes" id="UP000324222">
    <property type="component" value="Unassembled WGS sequence"/>
</dbReference>
<sequence length="81" mass="9277">MIFPTGRVSTPFHDLEQRSGTPRLDSPAVRKNTPSYLPLGSREEARNELVLEGDIDLWRRVAVRGRETEWKGEGRREMGGR</sequence>